<dbReference type="EMBL" id="JAINWA010000001">
    <property type="protein sequence ID" value="MCD1653102.1"/>
    <property type="molecule type" value="Genomic_DNA"/>
</dbReference>
<evidence type="ECO:0000313" key="6">
    <source>
        <dbReference type="EMBL" id="MCD1656201.1"/>
    </source>
</evidence>
<dbReference type="Proteomes" id="UP001198163">
    <property type="component" value="Unassembled WGS sequence"/>
</dbReference>
<dbReference type="GO" id="GO:0003697">
    <property type="term" value="F:single-stranded DNA binding"/>
    <property type="evidence" value="ECO:0007669"/>
    <property type="project" value="InterPro"/>
</dbReference>
<proteinExistence type="predicted"/>
<keyword evidence="7" id="KW-1185">Reference proteome</keyword>
<sequence>MSDSDFRQASSNTYKYIPSVGADGFIDYTGVEPDKVYLANRKTILEEEYPSYLPPVHIRRNTNYDIPAYKVRDNVYLLRESDELRRDENGKLHNPRIYKVSLDVYAALVNYHLEFDRAAFVAVAKLNEESRAKALKEGINEYPAIREKDIPIIPGRFDARSISNTYTHRYPHIEHKPSRVSLKSTKSGRMGVEAFYFIQDMNNAYGGTLNRGGIFRMHRECLDDVNQKILDMELQKADWESTWTKGRETSYGDTNLDDSLLQTYGIRVKRQNGENISKKEIEELKIALDRVHSVFGNISDVSQAWGLKVSHAGNTKMHASKYIGLFTPYYRAIGISFAGGEAEASLTAIHEYAHFMDHLSGKELNAWHASDIPGTLENQIAVEFRGQMIDVKGAYWSRTCECFARAIEEYAQITHIREQEVVDNFSIDSINKINEKIAKPGSVKYLPFKENIEPLVNRLLEQYRERYTSKQQEVSKSGLVLENTTSKAIPAIPQEVTIEELQKEIYSLAVEKNRLEKEARSITEKINEERRILFEQELKRISTEIGAIDRKLLLQSESGGAEELARNLEGQKKELAERYNAVRYDFTPESESLRAYREKETQLHSSLQEIDKEGMRLTLKLMELEKKEEERKKEEKEHSLLTGTFTQLELFEKAAEYSAQEREEGRSVTEIIEGDPTITREHIREVKAAQRKYTKGILKGTKSGLWTAFRDFKKHGIFDIQGAQVATGQDGKITREGWEQLHQALHIYRDKRFETFRVLFVTPDGVITDQLAISSYLPTKVALFSLTSELGEHVKDYAVRTNTKIVFVHNHPSGNVSQTPQDEAITKDLESTLIGTDGRPLLLGHIILDHDSFGLYESNTWDTIHVKTQGRDPLLKTRLPEFTQEKIINPMVLRDIAEKINENDRWNNTDWVPVAFTSADARIGGIRYYSKEWFETVSSNDMARQFQTISVQTGALWAFPILSDELAQDTLLCTAIKEHMKEGCFMDFYIAGATSEEFDLHHYRGSYFSFMSQAEVKERTTTDATFALEGLTVITQTTDESVASKVLEEYNGKERNENLFRTDITAGLFAALEGISRADIGKPNVFITITEKTPFALTVNGLPDTKIAMYRDKIARALYLEPVQPGQRFQHGHSDGLDKNIIKRVFKELANPYYVFASRDGASLVGVYDIQDKNGEPVIISFRHKNADHQVEANWITSLYGKNEAGIERWAQDGLLRYVNDKEKATELTFTLQMRVKSNSVAYSKNIIRKSELVNSGFVQESQQEYSRGNGGRTMEDNRKEANSLESFVLTNEQDRKHFYVSIGIDPAEPLFPEGKSLQDITSVMAGPLAHDESGFVSQKEYVLSADDVLYAAFVSDIDHEQGTPLSSIHGLDSFLVKKNFSLDGIEQGNYLFNKALAERERYLEIQKDLKNPQQTEVKEAIEEPKKSYNQLHTERILASLKSSSAPFLGQPAKNASITLVPQAIRSAETGRAFRGMNQIIAQIMTQEAGGKDYELITYEQAKRHGAGIKKGSVGINLTTFDVATKHQNVYRYYPKSSVYNQEKLPKLPEQNKNPEIIVECNETTPDKYLGKYLAATSLGARFETTKDTMEAFQKNLEEDLKRSYDEKCYTRIFELGNKASVICQNTMSEIGQQARDGEKIRQKVSESRSRYEPYNPVTGEKFVGLAAKKAQHVMGMSNSHDPRFLELSDILKAGLKLKEAVKEPLVISDNGKSRFFYNAKDVEGVPPIKIKTISLSQQRSKTDAELQL</sequence>
<evidence type="ECO:0000256" key="1">
    <source>
        <dbReference type="SAM" id="Coils"/>
    </source>
</evidence>
<dbReference type="InterPro" id="IPR020891">
    <property type="entry name" value="UPF0758_CS"/>
</dbReference>
<evidence type="ECO:0000259" key="4">
    <source>
        <dbReference type="Pfam" id="PF18819"/>
    </source>
</evidence>
<dbReference type="InterPro" id="IPR013610">
    <property type="entry name" value="ArdC_N"/>
</dbReference>
<feature type="coiled-coil region" evidence="1">
    <location>
        <begin position="498"/>
        <end position="532"/>
    </location>
</feature>
<feature type="domain" description="RadC-like JAB" evidence="2">
    <location>
        <begin position="799"/>
        <end position="834"/>
    </location>
</feature>
<dbReference type="Pfam" id="PF18819">
    <property type="entry name" value="MuF_C"/>
    <property type="match status" value="1"/>
</dbReference>
<dbReference type="InterPro" id="IPR025657">
    <property type="entry name" value="RadC_JAB"/>
</dbReference>
<dbReference type="Gene3D" id="3.40.140.10">
    <property type="entry name" value="Cytidine Deaminase, domain 2"/>
    <property type="match status" value="1"/>
</dbReference>
<evidence type="ECO:0000259" key="3">
    <source>
        <dbReference type="Pfam" id="PF08401"/>
    </source>
</evidence>
<dbReference type="RefSeq" id="WP_230751989.1">
    <property type="nucleotide sequence ID" value="NZ_JAINWA010000001.1"/>
</dbReference>
<organism evidence="6 7">
    <name type="scientific">Teretinema zuelzerae</name>
    <dbReference type="NCBI Taxonomy" id="156"/>
    <lineage>
        <taxon>Bacteria</taxon>
        <taxon>Pseudomonadati</taxon>
        <taxon>Spirochaetota</taxon>
        <taxon>Spirochaetia</taxon>
        <taxon>Spirochaetales</taxon>
        <taxon>Treponemataceae</taxon>
        <taxon>Teretinema</taxon>
    </lineage>
</organism>
<dbReference type="EMBL" id="JAINWA010000003">
    <property type="protein sequence ID" value="MCD1656201.1"/>
    <property type="molecule type" value="Genomic_DNA"/>
</dbReference>
<feature type="domain" description="N-terminal" evidence="3">
    <location>
        <begin position="1430"/>
        <end position="1528"/>
    </location>
</feature>
<evidence type="ECO:0000259" key="2">
    <source>
        <dbReference type="Pfam" id="PF04002"/>
    </source>
</evidence>
<dbReference type="Pfam" id="PF04002">
    <property type="entry name" value="RadC"/>
    <property type="match status" value="1"/>
</dbReference>
<dbReference type="InterPro" id="IPR041131">
    <property type="entry name" value="MuF_C"/>
</dbReference>
<gene>
    <name evidence="5" type="ORF">K7J14_00055</name>
    <name evidence="6" type="ORF">K7J14_16020</name>
</gene>
<feature type="coiled-coil region" evidence="1">
    <location>
        <begin position="558"/>
        <end position="644"/>
    </location>
</feature>
<comment type="caution">
    <text evidence="6">The sequence shown here is derived from an EMBL/GenBank/DDBJ whole genome shotgun (WGS) entry which is preliminary data.</text>
</comment>
<accession>A0AAE3JK83</accession>
<name>A0AAE3JK83_9SPIR</name>
<evidence type="ECO:0000313" key="7">
    <source>
        <dbReference type="Proteomes" id="UP001198163"/>
    </source>
</evidence>
<keyword evidence="1" id="KW-0175">Coiled coil</keyword>
<protein>
    <submittedName>
        <fullName evidence="6">SsDNA-binding domain-containing protein</fullName>
    </submittedName>
</protein>
<dbReference type="PROSITE" id="PS01302">
    <property type="entry name" value="UPF0758"/>
    <property type="match status" value="1"/>
</dbReference>
<evidence type="ECO:0000313" key="5">
    <source>
        <dbReference type="EMBL" id="MCD1653102.1"/>
    </source>
</evidence>
<dbReference type="Pfam" id="PF08401">
    <property type="entry name" value="ArdcN"/>
    <property type="match status" value="1"/>
</dbReference>
<feature type="domain" description="Phage MuF C-terminal" evidence="4">
    <location>
        <begin position="1135"/>
        <end position="1223"/>
    </location>
</feature>
<reference evidence="6" key="1">
    <citation type="submission" date="2021-08" db="EMBL/GenBank/DDBJ databases">
        <title>Comparative analyses of Brucepasteria parasyntrophica and Teretinema zuelzerae.</title>
        <authorList>
            <person name="Song Y."/>
            <person name="Brune A."/>
        </authorList>
    </citation>
    <scope>NUCLEOTIDE SEQUENCE</scope>
    <source>
        <strain evidence="6">DSM 1903</strain>
    </source>
</reference>